<dbReference type="GeneID" id="96304475"/>
<evidence type="ECO:0000313" key="2">
    <source>
        <dbReference type="EMBL" id="SFL17980.1"/>
    </source>
</evidence>
<sequence>MAGVGADQPGTAFAQQDGSGTADAACGAGDDGDPPGEVPGGREGRRDVVNGGHGFLRSASAGGTDDDLVDIDVGRLGEGVGEGSGDGVRLDRVRR</sequence>
<dbReference type="EMBL" id="FOQY01000065">
    <property type="protein sequence ID" value="SFL17980.1"/>
    <property type="molecule type" value="Genomic_DNA"/>
</dbReference>
<dbReference type="RefSeq" id="WP_177245543.1">
    <property type="nucleotide sequence ID" value="NZ_FOQY01000065.1"/>
</dbReference>
<dbReference type="Proteomes" id="UP000199111">
    <property type="component" value="Unassembled WGS sequence"/>
</dbReference>
<proteinExistence type="predicted"/>
<gene>
    <name evidence="2" type="ORF">SAMN05216275_16517</name>
</gene>
<name>A0A1I4FKX7_9ACTN</name>
<keyword evidence="3" id="KW-1185">Reference proteome</keyword>
<feature type="compositionally biased region" description="Low complexity" evidence="1">
    <location>
        <begin position="17"/>
        <end position="28"/>
    </location>
</feature>
<feature type="compositionally biased region" description="Gly residues" evidence="1">
    <location>
        <begin position="76"/>
        <end position="86"/>
    </location>
</feature>
<protein>
    <submittedName>
        <fullName evidence="2">Uncharacterized protein</fullName>
    </submittedName>
</protein>
<evidence type="ECO:0000256" key="1">
    <source>
        <dbReference type="SAM" id="MobiDB-lite"/>
    </source>
</evidence>
<reference evidence="3" key="1">
    <citation type="submission" date="2016-10" db="EMBL/GenBank/DDBJ databases">
        <authorList>
            <person name="Varghese N."/>
            <person name="Submissions S."/>
        </authorList>
    </citation>
    <scope>NUCLEOTIDE SEQUENCE [LARGE SCALE GENOMIC DNA]</scope>
    <source>
        <strain evidence="3">CGMCC 4.2126</strain>
    </source>
</reference>
<evidence type="ECO:0000313" key="3">
    <source>
        <dbReference type="Proteomes" id="UP000199111"/>
    </source>
</evidence>
<dbReference type="AlphaFoldDB" id="A0A1I4FKX7"/>
<accession>A0A1I4FKX7</accession>
<organism evidence="2 3">
    <name type="scientific">Streptosporangium canum</name>
    <dbReference type="NCBI Taxonomy" id="324952"/>
    <lineage>
        <taxon>Bacteria</taxon>
        <taxon>Bacillati</taxon>
        <taxon>Actinomycetota</taxon>
        <taxon>Actinomycetes</taxon>
        <taxon>Streptosporangiales</taxon>
        <taxon>Streptosporangiaceae</taxon>
        <taxon>Streptosporangium</taxon>
    </lineage>
</organism>
<feature type="region of interest" description="Disordered" evidence="1">
    <location>
        <begin position="1"/>
        <end position="95"/>
    </location>
</feature>